<keyword evidence="4" id="KW-1185">Reference proteome</keyword>
<sequence length="127" mass="13925">MLHCRRHEVRELTSVLILEDEPIVAFTLEDMLLDLGFEDVRLTTSIEDAFRSLEIDSPDVAVLDVNIRGERSYGVADKLSSLGVPFIFATGNGNAEHPEGLKLVPTLTKPYSPEDLASALTVASSRV</sequence>
<evidence type="ECO:0000259" key="2">
    <source>
        <dbReference type="PROSITE" id="PS50110"/>
    </source>
</evidence>
<dbReference type="AlphaFoldDB" id="A0A4Q2KLX6"/>
<protein>
    <submittedName>
        <fullName evidence="3">Response regulator</fullName>
    </submittedName>
</protein>
<dbReference type="PROSITE" id="PS50110">
    <property type="entry name" value="RESPONSE_REGULATORY"/>
    <property type="match status" value="1"/>
</dbReference>
<comment type="caution">
    <text evidence="3">The sequence shown here is derived from an EMBL/GenBank/DDBJ whole genome shotgun (WGS) entry which is preliminary data.</text>
</comment>
<dbReference type="OrthoDB" id="582170at2"/>
<organism evidence="3 4">
    <name type="scientific">Pelagerythrobacter rhizovicinus</name>
    <dbReference type="NCBI Taxonomy" id="2268576"/>
    <lineage>
        <taxon>Bacteria</taxon>
        <taxon>Pseudomonadati</taxon>
        <taxon>Pseudomonadota</taxon>
        <taxon>Alphaproteobacteria</taxon>
        <taxon>Sphingomonadales</taxon>
        <taxon>Erythrobacteraceae</taxon>
        <taxon>Pelagerythrobacter</taxon>
    </lineage>
</organism>
<feature type="modified residue" description="4-aspartylphosphate" evidence="1">
    <location>
        <position position="64"/>
    </location>
</feature>
<dbReference type="InterPro" id="IPR011006">
    <property type="entry name" value="CheY-like_superfamily"/>
</dbReference>
<evidence type="ECO:0000313" key="3">
    <source>
        <dbReference type="EMBL" id="RXZ66328.1"/>
    </source>
</evidence>
<feature type="domain" description="Response regulatory" evidence="2">
    <location>
        <begin position="14"/>
        <end position="124"/>
    </location>
</feature>
<dbReference type="InterPro" id="IPR001789">
    <property type="entry name" value="Sig_transdc_resp-reg_receiver"/>
</dbReference>
<dbReference type="SMART" id="SM00448">
    <property type="entry name" value="REC"/>
    <property type="match status" value="1"/>
</dbReference>
<gene>
    <name evidence="3" type="ORF">ETX26_06425</name>
</gene>
<dbReference type="GO" id="GO:0000160">
    <property type="term" value="P:phosphorelay signal transduction system"/>
    <property type="evidence" value="ECO:0007669"/>
    <property type="project" value="InterPro"/>
</dbReference>
<name>A0A4Q2KLX6_9SPHN</name>
<evidence type="ECO:0000313" key="4">
    <source>
        <dbReference type="Proteomes" id="UP000293623"/>
    </source>
</evidence>
<keyword evidence="1" id="KW-0597">Phosphoprotein</keyword>
<dbReference type="Pfam" id="PF00072">
    <property type="entry name" value="Response_reg"/>
    <property type="match status" value="1"/>
</dbReference>
<accession>A0A4Q2KLX6</accession>
<dbReference type="SUPFAM" id="SSF52172">
    <property type="entry name" value="CheY-like"/>
    <property type="match status" value="1"/>
</dbReference>
<dbReference type="Gene3D" id="3.40.50.2300">
    <property type="match status" value="1"/>
</dbReference>
<reference evidence="3 4" key="1">
    <citation type="submission" date="2019-01" db="EMBL/GenBank/DDBJ databases">
        <title>Altererythrobacter rhizovicinus sp. nov., isolated from the rhizosphere soil of Haloxylon ammodendron.</title>
        <authorList>
            <person name="Li H.-P."/>
            <person name="Gou J.-Y."/>
            <person name="Yao D."/>
            <person name="Han Q.-Q."/>
            <person name="Shao K.-Z."/>
            <person name="Zhao Q."/>
            <person name="Zhang J.-L."/>
        </authorList>
    </citation>
    <scope>NUCLEOTIDE SEQUENCE [LARGE SCALE GENOMIC DNA]</scope>
    <source>
        <strain evidence="3 4">AY-3R</strain>
    </source>
</reference>
<proteinExistence type="predicted"/>
<dbReference type="EMBL" id="SDPV01000001">
    <property type="protein sequence ID" value="RXZ66328.1"/>
    <property type="molecule type" value="Genomic_DNA"/>
</dbReference>
<dbReference type="Proteomes" id="UP000293623">
    <property type="component" value="Unassembled WGS sequence"/>
</dbReference>
<evidence type="ECO:0000256" key="1">
    <source>
        <dbReference type="PROSITE-ProRule" id="PRU00169"/>
    </source>
</evidence>